<reference evidence="3" key="1">
    <citation type="submission" date="2022-07" db="EMBL/GenBank/DDBJ databases">
        <title>Genome Sequence of Leucocoprinus birnbaumii.</title>
        <authorList>
            <person name="Buettner E."/>
        </authorList>
    </citation>
    <scope>NUCLEOTIDE SEQUENCE</scope>
    <source>
        <strain evidence="3">VT141</strain>
    </source>
</reference>
<dbReference type="AlphaFoldDB" id="A0AAD5VLG2"/>
<dbReference type="EMBL" id="JANIEX010000762">
    <property type="protein sequence ID" value="KAJ3563417.1"/>
    <property type="molecule type" value="Genomic_DNA"/>
</dbReference>
<dbReference type="Gene3D" id="3.80.10.10">
    <property type="entry name" value="Ribonuclease Inhibitor"/>
    <property type="match status" value="1"/>
</dbReference>
<dbReference type="InterPro" id="IPR032675">
    <property type="entry name" value="LRR_dom_sf"/>
</dbReference>
<feature type="compositionally biased region" description="Basic residues" evidence="2">
    <location>
        <begin position="371"/>
        <end position="380"/>
    </location>
</feature>
<feature type="compositionally biased region" description="Basic and acidic residues" evidence="2">
    <location>
        <begin position="469"/>
        <end position="489"/>
    </location>
</feature>
<evidence type="ECO:0000313" key="4">
    <source>
        <dbReference type="Proteomes" id="UP001213000"/>
    </source>
</evidence>
<sequence length="1165" mass="132548">MSSPRRSDAPPSLEEANQAQIKDLVKRNRTLEYTNAKLNEKLVAETNRSKEAIHDFQKRWHQQEQLLREECEDFLAYYRFVQLSTVSALEAERINVLSEQKALREEKLLRLQRDFRILMFHTKEREIEERMVELEEDNEKMVLEQQELASVLRKKLGGLFAQLRLKDGEIASMNSERDTADKDVGKLREENARLQTSLSSTSSKLERVTLQLEGAQSSRSELESVNEDLKRKNYDLQRQIDKWQRLEHKGDVELDTLRTRSNELAVEAQELQDQLAREKDAHKKILDREQKRIERLKTTAQEWKEMAEVHQSELEEAKKELADLQKELKELKSRPPRASAEPVPAKAGKAAPRPRKSPASESEGEQDFPKRKAAPRRRKGAASEISRKKKAMSPVIEEEEKVEGGAEVEIIESPPAKAKEKEATVSKPKPRPKPRTKTLEVPKDVESAPPPAIKPQRKRKASADVSDVESEKPEKKVARTVTKPERSRTTESATRKPSSRAASEEPSNTLVDPLQKSKKRKVNVFALPGSQSSQLGFDFNLGDNNLNIPTVLTPVKEDEGPVPNRTLSNVTGPLGFTGPSNPDLPAESRMSLKNPSSGRPSTATPIPQLPDGVWAHICRYLTHEQVRGMYGLNRPLLRIAMALRYQKVFVGRLQGPGSEGTRRCLSIADNLELRGRVQSLSFTSTRIGESDFTATENAATEAVIKKFGDQIAVVKVVLSRWRSKIQPPESPIAPQFQSRPNTPSNRNSVTLSRSFSLSRRKTREQTVRDEIIDELSSFLGRLPKLQELTVHHPNPGEETDSAEDEWSLSLLPHSETEAPYSTSLRSLTLSGSLIAWKRIIPHYYEWPHLENFSVKVDDGYQNAQDNTYALRLELAPFIRRHSKTLKSVSFRSAMELDLTSLYDGMGWLPRLESVEIEQPYLLPSLNHSDSLNQFLHRHHDTLKSFKWSFVDPSRATVQPFKLNPHDWFEQSPYHLTLPCLRQLHLSFPGLSNSALFEGALFYCTRHSTTITQLRLSGISLNLTQFHEFLLYVGSKNLQELDISLEILTSYVFSNLCLKFPALKTLRLAYSSVGRQKSISEPTLVDPTGGGILKIPNVPVVRTWQFRQDMTTLVLSGWPLLELYFKKNGDKSWREYKPDQVGKLVVKSLPRIGFVNEVYRETFLQL</sequence>
<proteinExistence type="predicted"/>
<dbReference type="Proteomes" id="UP001213000">
    <property type="component" value="Unassembled WGS sequence"/>
</dbReference>
<protein>
    <submittedName>
        <fullName evidence="3">Uncharacterized protein</fullName>
    </submittedName>
</protein>
<dbReference type="SUPFAM" id="SSF52047">
    <property type="entry name" value="RNI-like"/>
    <property type="match status" value="1"/>
</dbReference>
<feature type="coiled-coil region" evidence="1">
    <location>
        <begin position="86"/>
        <end position="144"/>
    </location>
</feature>
<feature type="region of interest" description="Disordered" evidence="2">
    <location>
        <begin position="554"/>
        <end position="606"/>
    </location>
</feature>
<feature type="compositionally biased region" description="Polar residues" evidence="2">
    <location>
        <begin position="591"/>
        <end position="605"/>
    </location>
</feature>
<feature type="region of interest" description="Disordered" evidence="2">
    <location>
        <begin position="728"/>
        <end position="755"/>
    </location>
</feature>
<accession>A0AAD5VLG2</accession>
<keyword evidence="1" id="KW-0175">Coiled coil</keyword>
<feature type="region of interest" description="Disordered" evidence="2">
    <location>
        <begin position="325"/>
        <end position="516"/>
    </location>
</feature>
<evidence type="ECO:0000256" key="1">
    <source>
        <dbReference type="SAM" id="Coils"/>
    </source>
</evidence>
<feature type="compositionally biased region" description="Polar residues" evidence="2">
    <location>
        <begin position="735"/>
        <end position="755"/>
    </location>
</feature>
<evidence type="ECO:0000256" key="2">
    <source>
        <dbReference type="SAM" id="MobiDB-lite"/>
    </source>
</evidence>
<feature type="compositionally biased region" description="Basic and acidic residues" evidence="2">
    <location>
        <begin position="437"/>
        <end position="446"/>
    </location>
</feature>
<dbReference type="PANTHER" id="PTHR18898:SF2">
    <property type="entry name" value="NUCLEOPROTEIN TPR"/>
    <property type="match status" value="1"/>
</dbReference>
<keyword evidence="4" id="KW-1185">Reference proteome</keyword>
<dbReference type="GO" id="GO:0006406">
    <property type="term" value="P:mRNA export from nucleus"/>
    <property type="evidence" value="ECO:0007669"/>
    <property type="project" value="TreeGrafter"/>
</dbReference>
<feature type="compositionally biased region" description="Low complexity" evidence="2">
    <location>
        <begin position="340"/>
        <end position="361"/>
    </location>
</feature>
<gene>
    <name evidence="3" type="ORF">NP233_g8955</name>
</gene>
<comment type="caution">
    <text evidence="3">The sequence shown here is derived from an EMBL/GenBank/DDBJ whole genome shotgun (WGS) entry which is preliminary data.</text>
</comment>
<dbReference type="GO" id="GO:0017056">
    <property type="term" value="F:structural constituent of nuclear pore"/>
    <property type="evidence" value="ECO:0007669"/>
    <property type="project" value="TreeGrafter"/>
</dbReference>
<dbReference type="PANTHER" id="PTHR18898">
    <property type="entry name" value="NUCLEOPROTEIN TPR-RELATED"/>
    <property type="match status" value="1"/>
</dbReference>
<organism evidence="3 4">
    <name type="scientific">Leucocoprinus birnbaumii</name>
    <dbReference type="NCBI Taxonomy" id="56174"/>
    <lineage>
        <taxon>Eukaryota</taxon>
        <taxon>Fungi</taxon>
        <taxon>Dikarya</taxon>
        <taxon>Basidiomycota</taxon>
        <taxon>Agaricomycotina</taxon>
        <taxon>Agaricomycetes</taxon>
        <taxon>Agaricomycetidae</taxon>
        <taxon>Agaricales</taxon>
        <taxon>Agaricineae</taxon>
        <taxon>Agaricaceae</taxon>
        <taxon>Leucocoprinus</taxon>
    </lineage>
</organism>
<evidence type="ECO:0000313" key="3">
    <source>
        <dbReference type="EMBL" id="KAJ3563417.1"/>
    </source>
</evidence>
<dbReference type="GO" id="GO:0005643">
    <property type="term" value="C:nuclear pore"/>
    <property type="evidence" value="ECO:0007669"/>
    <property type="project" value="TreeGrafter"/>
</dbReference>
<name>A0AAD5VLG2_9AGAR</name>